<reference evidence="4 5" key="1">
    <citation type="submission" date="2024-08" db="EMBL/GenBank/DDBJ databases">
        <authorList>
            <person name="Feng Z."/>
            <person name="Ronholm J."/>
        </authorList>
    </citation>
    <scope>NUCLEOTIDE SEQUENCE [LARGE SCALE GENOMIC DNA]</scope>
    <source>
        <strain evidence="4 5">4-AB0-8</strain>
    </source>
</reference>
<evidence type="ECO:0000259" key="3">
    <source>
        <dbReference type="PROSITE" id="PS01124"/>
    </source>
</evidence>
<dbReference type="RefSeq" id="WP_370893210.1">
    <property type="nucleotide sequence ID" value="NZ_JBGJLR010000015.1"/>
</dbReference>
<dbReference type="InterPro" id="IPR018060">
    <property type="entry name" value="HTH_AraC"/>
</dbReference>
<keyword evidence="5" id="KW-1185">Reference proteome</keyword>
<evidence type="ECO:0000313" key="5">
    <source>
        <dbReference type="Proteomes" id="UP001567350"/>
    </source>
</evidence>
<evidence type="ECO:0000256" key="2">
    <source>
        <dbReference type="ARBA" id="ARBA00023163"/>
    </source>
</evidence>
<dbReference type="SUPFAM" id="SSF46689">
    <property type="entry name" value="Homeodomain-like"/>
    <property type="match status" value="1"/>
</dbReference>
<keyword evidence="2" id="KW-0804">Transcription</keyword>
<name>A0ABV4IEQ6_9BURK</name>
<comment type="caution">
    <text evidence="4">The sequence shown here is derived from an EMBL/GenBank/DDBJ whole genome shotgun (WGS) entry which is preliminary data.</text>
</comment>
<dbReference type="Pfam" id="PF12833">
    <property type="entry name" value="HTH_18"/>
    <property type="match status" value="1"/>
</dbReference>
<keyword evidence="1" id="KW-0805">Transcription regulation</keyword>
<dbReference type="PROSITE" id="PS01124">
    <property type="entry name" value="HTH_ARAC_FAMILY_2"/>
    <property type="match status" value="1"/>
</dbReference>
<dbReference type="EMBL" id="JBGJLR010000015">
    <property type="protein sequence ID" value="MEZ2740333.1"/>
    <property type="molecule type" value="Genomic_DNA"/>
</dbReference>
<evidence type="ECO:0000256" key="1">
    <source>
        <dbReference type="ARBA" id="ARBA00023015"/>
    </source>
</evidence>
<evidence type="ECO:0000313" key="4">
    <source>
        <dbReference type="EMBL" id="MEZ2740333.1"/>
    </source>
</evidence>
<gene>
    <name evidence="4" type="ORF">ACBP88_12900</name>
</gene>
<sequence>MRLNGARCLRAQGAALADAALAMGFADQSHLQRAFKAHHAATPGCYAKQQQASL</sequence>
<feature type="domain" description="HTH araC/xylS-type" evidence="3">
    <location>
        <begin position="1"/>
        <end position="49"/>
    </location>
</feature>
<dbReference type="Proteomes" id="UP001567350">
    <property type="component" value="Unassembled WGS sequence"/>
</dbReference>
<protein>
    <submittedName>
        <fullName evidence="4">Helix-turn-helix domain-containing protein</fullName>
    </submittedName>
</protein>
<proteinExistence type="predicted"/>
<organism evidence="4 5">
    <name type="scientific">Comamonas jiangduensis</name>
    <dbReference type="NCBI Taxonomy" id="1194168"/>
    <lineage>
        <taxon>Bacteria</taxon>
        <taxon>Pseudomonadati</taxon>
        <taxon>Pseudomonadota</taxon>
        <taxon>Betaproteobacteria</taxon>
        <taxon>Burkholderiales</taxon>
        <taxon>Comamonadaceae</taxon>
        <taxon>Comamonas</taxon>
    </lineage>
</organism>
<accession>A0ABV4IEQ6</accession>
<dbReference type="Gene3D" id="1.10.10.60">
    <property type="entry name" value="Homeodomain-like"/>
    <property type="match status" value="1"/>
</dbReference>
<dbReference type="InterPro" id="IPR009057">
    <property type="entry name" value="Homeodomain-like_sf"/>
</dbReference>